<dbReference type="Proteomes" id="UP000616885">
    <property type="component" value="Unassembled WGS sequence"/>
</dbReference>
<dbReference type="InterPro" id="IPR032675">
    <property type="entry name" value="LRR_dom_sf"/>
</dbReference>
<sequence length="542" mass="61218">MRQSTAPRDSSYLQHLPVELQTAILSHLTSPSDQPALQAVLLTCKSLNHAALPLSVRTFRNTDHRHGGGFCSERQNAQFLRYILSRRPELAIFVENIIFGQLSSDPNMGYDTEAVDEDEELEGDRLFDEHKPEELATYRKHIVNALGPSSMSHFAEEWIKDLELGRSDAQIALILICCPSLRSLYFETPYRQRHFLRALELLNRANPLISNGLKPPLSRLRHIYCETQSVGSPGGYPGDRNPGPFFQLDTLRSFEGFDVSSGNEVERFFGQLPARSSNVEEITLRGSYVSPQVLQNMLRVCKAVKSLEIARGIYPGPVEELLPGHVLASILPHADSLEYLHLNVAEEFQLGVPTQCEHLCLGLELRNMTRLKGLVTGMRSLTGFFNGYTVIGDTNTPARIPRVRGAPHLTDCLPDHLESLEIHRCGEDILDQVQTLILQVQEGRSFRRLKRLRLLFDREDVNPDKVRLSFDPAVIHIDIVFQSLQNRLYDLIPSYRKGDRRVDAISSPIYAHDLRQQWLAIRGQDIGCASTDLELYEAPGII</sequence>
<accession>A0A8H7K3F2</accession>
<evidence type="ECO:0000313" key="2">
    <source>
        <dbReference type="Proteomes" id="UP000616885"/>
    </source>
</evidence>
<gene>
    <name evidence="1" type="ORF">IM811_007060</name>
</gene>
<comment type="caution">
    <text evidence="1">The sequence shown here is derived from an EMBL/GenBank/DDBJ whole genome shotgun (WGS) entry which is preliminary data.</text>
</comment>
<evidence type="ECO:0008006" key="3">
    <source>
        <dbReference type="Google" id="ProtNLM"/>
    </source>
</evidence>
<name>A0A8H7K3F2_BIOOC</name>
<dbReference type="Gene3D" id="3.80.10.10">
    <property type="entry name" value="Ribonuclease Inhibitor"/>
    <property type="match status" value="1"/>
</dbReference>
<dbReference type="EMBL" id="JADCTT010000019">
    <property type="protein sequence ID" value="KAF9742878.1"/>
    <property type="molecule type" value="Genomic_DNA"/>
</dbReference>
<dbReference type="AlphaFoldDB" id="A0A8H7K3F2"/>
<evidence type="ECO:0000313" key="1">
    <source>
        <dbReference type="EMBL" id="KAF9742878.1"/>
    </source>
</evidence>
<proteinExistence type="predicted"/>
<reference evidence="1" key="1">
    <citation type="submission" date="2020-10" db="EMBL/GenBank/DDBJ databases">
        <title>High-Quality Genome Resource of Clonostachys rosea strain S41 by Oxford Nanopore Long-Read Sequencing.</title>
        <authorList>
            <person name="Wang H."/>
        </authorList>
    </citation>
    <scope>NUCLEOTIDE SEQUENCE</scope>
    <source>
        <strain evidence="1">S41</strain>
    </source>
</reference>
<organism evidence="1 2">
    <name type="scientific">Bionectria ochroleuca</name>
    <name type="common">Gliocladium roseum</name>
    <dbReference type="NCBI Taxonomy" id="29856"/>
    <lineage>
        <taxon>Eukaryota</taxon>
        <taxon>Fungi</taxon>
        <taxon>Dikarya</taxon>
        <taxon>Ascomycota</taxon>
        <taxon>Pezizomycotina</taxon>
        <taxon>Sordariomycetes</taxon>
        <taxon>Hypocreomycetidae</taxon>
        <taxon>Hypocreales</taxon>
        <taxon>Bionectriaceae</taxon>
        <taxon>Clonostachys</taxon>
    </lineage>
</organism>
<protein>
    <recommendedName>
        <fullName evidence="3">F-box domain-containing protein</fullName>
    </recommendedName>
</protein>